<dbReference type="InterPro" id="IPR036282">
    <property type="entry name" value="Glutathione-S-Trfase_C_sf"/>
</dbReference>
<evidence type="ECO:0000259" key="1">
    <source>
        <dbReference type="PROSITE" id="PS50405"/>
    </source>
</evidence>
<sequence>MDNSVISTVDALNKQLHMFLKLIYRAGRQLMFSTGEAQETAKNDLIGYLKVLEGELGDKPYFGGETFGIVDVALVPSYSFFFANEQCGNFNIVAECPALVAWMLCLLKGNVCLQFDEIEQHQIAAMKRHKLCIALTNGYIFCTSQLQFDAWRSSFEDDFEGGKEAVQWQERKKNPKLDHTPKPTLQGKMGCSREQLAKVHSELKAREKSSLAGLKKALMESDSEAETEVGLG</sequence>
<reference evidence="3" key="1">
    <citation type="journal article" date="2020" name="Nat. Commun.">
        <title>Genome assembly of wild tea tree DASZ reveals pedigree and selection history of tea varieties.</title>
        <authorList>
            <person name="Zhang W."/>
            <person name="Zhang Y."/>
            <person name="Qiu H."/>
            <person name="Guo Y."/>
            <person name="Wan H."/>
            <person name="Zhang X."/>
            <person name="Scossa F."/>
            <person name="Alseekh S."/>
            <person name="Zhang Q."/>
            <person name="Wang P."/>
            <person name="Xu L."/>
            <person name="Schmidt M.H."/>
            <person name="Jia X."/>
            <person name="Li D."/>
            <person name="Zhu A."/>
            <person name="Guo F."/>
            <person name="Chen W."/>
            <person name="Ni D."/>
            <person name="Usadel B."/>
            <person name="Fernie A.R."/>
            <person name="Wen W."/>
        </authorList>
    </citation>
    <scope>NUCLEOTIDE SEQUENCE [LARGE SCALE GENOMIC DNA]</scope>
    <source>
        <strain evidence="3">cv. G240</strain>
    </source>
</reference>
<feature type="domain" description="GST C-terminal" evidence="1">
    <location>
        <begin position="1"/>
        <end position="133"/>
    </location>
</feature>
<comment type="caution">
    <text evidence="2">The sequence shown here is derived from an EMBL/GenBank/DDBJ whole genome shotgun (WGS) entry which is preliminary data.</text>
</comment>
<dbReference type="InterPro" id="IPR010987">
    <property type="entry name" value="Glutathione-S-Trfase_C-like"/>
</dbReference>
<dbReference type="SUPFAM" id="SSF47616">
    <property type="entry name" value="GST C-terminal domain-like"/>
    <property type="match status" value="1"/>
</dbReference>
<dbReference type="GO" id="GO:0006749">
    <property type="term" value="P:glutathione metabolic process"/>
    <property type="evidence" value="ECO:0007669"/>
    <property type="project" value="InterPro"/>
</dbReference>
<dbReference type="Pfam" id="PF13410">
    <property type="entry name" value="GST_C_2"/>
    <property type="match status" value="1"/>
</dbReference>
<dbReference type="Proteomes" id="UP000593564">
    <property type="component" value="Unassembled WGS sequence"/>
</dbReference>
<name>A0A7J7H760_CAMSI</name>
<proteinExistence type="predicted"/>
<dbReference type="EMBL" id="JACBKZ010000006">
    <property type="protein sequence ID" value="KAF5948719.1"/>
    <property type="molecule type" value="Genomic_DNA"/>
</dbReference>
<evidence type="ECO:0000313" key="2">
    <source>
        <dbReference type="EMBL" id="KAF5948719.1"/>
    </source>
</evidence>
<dbReference type="CDD" id="cd03185">
    <property type="entry name" value="GST_C_Tau"/>
    <property type="match status" value="1"/>
</dbReference>
<reference evidence="2 3" key="2">
    <citation type="submission" date="2020-07" db="EMBL/GenBank/DDBJ databases">
        <title>Genome assembly of wild tea tree DASZ reveals pedigree and selection history of tea varieties.</title>
        <authorList>
            <person name="Zhang W."/>
        </authorList>
    </citation>
    <scope>NUCLEOTIDE SEQUENCE [LARGE SCALE GENOMIC DNA]</scope>
    <source>
        <strain evidence="3">cv. G240</strain>
        <tissue evidence="2">Leaf</tissue>
    </source>
</reference>
<protein>
    <recommendedName>
        <fullName evidence="1">GST C-terminal domain-containing protein</fullName>
    </recommendedName>
</protein>
<gene>
    <name evidence="2" type="ORF">HYC85_014676</name>
</gene>
<dbReference type="Gene3D" id="1.20.1050.10">
    <property type="match status" value="1"/>
</dbReference>
<dbReference type="InterPro" id="IPR045074">
    <property type="entry name" value="GST_C_Tau"/>
</dbReference>
<dbReference type="AlphaFoldDB" id="A0A7J7H760"/>
<dbReference type="GO" id="GO:0004364">
    <property type="term" value="F:glutathione transferase activity"/>
    <property type="evidence" value="ECO:0007669"/>
    <property type="project" value="InterPro"/>
</dbReference>
<accession>A0A7J7H760</accession>
<dbReference type="PROSITE" id="PS50405">
    <property type="entry name" value="GST_CTER"/>
    <property type="match status" value="1"/>
</dbReference>
<organism evidence="2 3">
    <name type="scientific">Camellia sinensis</name>
    <name type="common">Tea plant</name>
    <name type="synonym">Thea sinensis</name>
    <dbReference type="NCBI Taxonomy" id="4442"/>
    <lineage>
        <taxon>Eukaryota</taxon>
        <taxon>Viridiplantae</taxon>
        <taxon>Streptophyta</taxon>
        <taxon>Embryophyta</taxon>
        <taxon>Tracheophyta</taxon>
        <taxon>Spermatophyta</taxon>
        <taxon>Magnoliopsida</taxon>
        <taxon>eudicotyledons</taxon>
        <taxon>Gunneridae</taxon>
        <taxon>Pentapetalae</taxon>
        <taxon>asterids</taxon>
        <taxon>Ericales</taxon>
        <taxon>Theaceae</taxon>
        <taxon>Camellia</taxon>
    </lineage>
</organism>
<evidence type="ECO:0000313" key="3">
    <source>
        <dbReference type="Proteomes" id="UP000593564"/>
    </source>
</evidence>
<keyword evidence="3" id="KW-1185">Reference proteome</keyword>